<accession>A0ACB6RDN8</accession>
<evidence type="ECO:0000313" key="1">
    <source>
        <dbReference type="EMBL" id="KAF2477359.1"/>
    </source>
</evidence>
<sequence>RTLKRTLGSVVVLFAPLSVSSLSRLLRTRELDVNQTLEDLRAILDIPEDQSRPLRLHHPSFRDFLLNKERCGDPNFLVEGTQAHQTLADDCVQLLSTSLKQDICGVGAPGAPVDDVERDRVDQCLPAEVQYACLYWIQHLQKGSTQLNDNNNKVHRFLQQHFLHWLEALAWMRKVPEGVYAINCLESMTALHTCPQLSRFIHEIKRFTLYNRSVIEQAPLQTYCSALVFAPETSIVKKHFIECASRWVRILPKVDQSWNALLQTLEGHTGSVWAIAFSPDGKQLASASGDTMVKLWDAGSGALLQTLEGHTGFVGAIAFSPDGKQLASASGDTMVKLWDAGSGALLQTLKVGASIRTLSFSDDVTSLQTNIGSLPILRSSIRGTAIGHVQPSSSILVEDQWVTLHRERILRLPIEYQSSTSAVQGSTIGLGSMSGRVTIIGFAS</sequence>
<organism evidence="1 2">
    <name type="scientific">Lindgomyces ingoldianus</name>
    <dbReference type="NCBI Taxonomy" id="673940"/>
    <lineage>
        <taxon>Eukaryota</taxon>
        <taxon>Fungi</taxon>
        <taxon>Dikarya</taxon>
        <taxon>Ascomycota</taxon>
        <taxon>Pezizomycotina</taxon>
        <taxon>Dothideomycetes</taxon>
        <taxon>Pleosporomycetidae</taxon>
        <taxon>Pleosporales</taxon>
        <taxon>Lindgomycetaceae</taxon>
        <taxon>Lindgomyces</taxon>
    </lineage>
</organism>
<feature type="non-terminal residue" evidence="1">
    <location>
        <position position="1"/>
    </location>
</feature>
<dbReference type="EMBL" id="MU003492">
    <property type="protein sequence ID" value="KAF2477359.1"/>
    <property type="molecule type" value="Genomic_DNA"/>
</dbReference>
<gene>
    <name evidence="1" type="ORF">BDR25DRAFT_205684</name>
</gene>
<comment type="caution">
    <text evidence="1">The sequence shown here is derived from an EMBL/GenBank/DDBJ whole genome shotgun (WGS) entry which is preliminary data.</text>
</comment>
<dbReference type="Proteomes" id="UP000799755">
    <property type="component" value="Unassembled WGS sequence"/>
</dbReference>
<keyword evidence="2" id="KW-1185">Reference proteome</keyword>
<name>A0ACB6RDN8_9PLEO</name>
<reference evidence="1" key="1">
    <citation type="journal article" date="2020" name="Stud. Mycol.">
        <title>101 Dothideomycetes genomes: a test case for predicting lifestyles and emergence of pathogens.</title>
        <authorList>
            <person name="Haridas S."/>
            <person name="Albert R."/>
            <person name="Binder M."/>
            <person name="Bloem J."/>
            <person name="Labutti K."/>
            <person name="Salamov A."/>
            <person name="Andreopoulos B."/>
            <person name="Baker S."/>
            <person name="Barry K."/>
            <person name="Bills G."/>
            <person name="Bluhm B."/>
            <person name="Cannon C."/>
            <person name="Castanera R."/>
            <person name="Culley D."/>
            <person name="Daum C."/>
            <person name="Ezra D."/>
            <person name="Gonzalez J."/>
            <person name="Henrissat B."/>
            <person name="Kuo A."/>
            <person name="Liang C."/>
            <person name="Lipzen A."/>
            <person name="Lutzoni F."/>
            <person name="Magnuson J."/>
            <person name="Mondo S."/>
            <person name="Nolan M."/>
            <person name="Ohm R."/>
            <person name="Pangilinan J."/>
            <person name="Park H.-J."/>
            <person name="Ramirez L."/>
            <person name="Alfaro M."/>
            <person name="Sun H."/>
            <person name="Tritt A."/>
            <person name="Yoshinaga Y."/>
            <person name="Zwiers L.-H."/>
            <person name="Turgeon B."/>
            <person name="Goodwin S."/>
            <person name="Spatafora J."/>
            <person name="Crous P."/>
            <person name="Grigoriev I."/>
        </authorList>
    </citation>
    <scope>NUCLEOTIDE SEQUENCE</scope>
    <source>
        <strain evidence="1">ATCC 200398</strain>
    </source>
</reference>
<proteinExistence type="predicted"/>
<protein>
    <submittedName>
        <fullName evidence="1">Uncharacterized protein</fullName>
    </submittedName>
</protein>
<evidence type="ECO:0000313" key="2">
    <source>
        <dbReference type="Proteomes" id="UP000799755"/>
    </source>
</evidence>